<dbReference type="InterPro" id="IPR019734">
    <property type="entry name" value="TPR_rpt"/>
</dbReference>
<dbReference type="EMBL" id="JAGYWB010000009">
    <property type="protein sequence ID" value="KAI0510691.1"/>
    <property type="molecule type" value="Genomic_DNA"/>
</dbReference>
<evidence type="ECO:0000256" key="4">
    <source>
        <dbReference type="SAM" id="MobiDB-lite"/>
    </source>
</evidence>
<feature type="compositionally biased region" description="Pro residues" evidence="4">
    <location>
        <begin position="124"/>
        <end position="135"/>
    </location>
</feature>
<dbReference type="OrthoDB" id="9991317at2759"/>
<evidence type="ECO:0000256" key="1">
    <source>
        <dbReference type="ARBA" id="ARBA00022737"/>
    </source>
</evidence>
<proteinExistence type="predicted"/>
<protein>
    <recommendedName>
        <fullName evidence="7">UDP-N-acetylglucosamine--peptide N-acetylglucosaminyltransferase SPINDLY</fullName>
    </recommendedName>
</protein>
<feature type="compositionally biased region" description="Low complexity" evidence="4">
    <location>
        <begin position="109"/>
        <end position="122"/>
    </location>
</feature>
<dbReference type="Gene3D" id="1.25.40.10">
    <property type="entry name" value="Tetratricopeptide repeat domain"/>
    <property type="match status" value="4"/>
</dbReference>
<dbReference type="PROSITE" id="PS50293">
    <property type="entry name" value="TPR_REGION"/>
    <property type="match status" value="1"/>
</dbReference>
<dbReference type="InterPro" id="IPR013105">
    <property type="entry name" value="TPR_2"/>
</dbReference>
<keyword evidence="1" id="KW-0677">Repeat</keyword>
<evidence type="ECO:0000313" key="5">
    <source>
        <dbReference type="EMBL" id="KAI0510691.1"/>
    </source>
</evidence>
<gene>
    <name evidence="5" type="ORF">KFK09_011300</name>
</gene>
<evidence type="ECO:0008006" key="7">
    <source>
        <dbReference type="Google" id="ProtNLM"/>
    </source>
</evidence>
<reference evidence="5" key="1">
    <citation type="journal article" date="2022" name="Front. Genet.">
        <title>Chromosome-Scale Assembly of the Dendrobium nobile Genome Provides Insights Into the Molecular Mechanism of the Biosynthesis of the Medicinal Active Ingredient of Dendrobium.</title>
        <authorList>
            <person name="Xu Q."/>
            <person name="Niu S.-C."/>
            <person name="Li K.-L."/>
            <person name="Zheng P.-J."/>
            <person name="Zhang X.-J."/>
            <person name="Jia Y."/>
            <person name="Liu Y."/>
            <person name="Niu Y.-X."/>
            <person name="Yu L.-H."/>
            <person name="Chen D.-F."/>
            <person name="Zhang G.-Q."/>
        </authorList>
    </citation>
    <scope>NUCLEOTIDE SEQUENCE</scope>
    <source>
        <tissue evidence="5">Leaf</tissue>
    </source>
</reference>
<dbReference type="PROSITE" id="PS50005">
    <property type="entry name" value="TPR"/>
    <property type="match status" value="4"/>
</dbReference>
<organism evidence="5 6">
    <name type="scientific">Dendrobium nobile</name>
    <name type="common">Orchid</name>
    <dbReference type="NCBI Taxonomy" id="94219"/>
    <lineage>
        <taxon>Eukaryota</taxon>
        <taxon>Viridiplantae</taxon>
        <taxon>Streptophyta</taxon>
        <taxon>Embryophyta</taxon>
        <taxon>Tracheophyta</taxon>
        <taxon>Spermatophyta</taxon>
        <taxon>Magnoliopsida</taxon>
        <taxon>Liliopsida</taxon>
        <taxon>Asparagales</taxon>
        <taxon>Orchidaceae</taxon>
        <taxon>Epidendroideae</taxon>
        <taxon>Malaxideae</taxon>
        <taxon>Dendrobiinae</taxon>
        <taxon>Dendrobium</taxon>
    </lineage>
</organism>
<name>A0A8T3BFC0_DENNO</name>
<feature type="region of interest" description="Disordered" evidence="4">
    <location>
        <begin position="109"/>
        <end position="135"/>
    </location>
</feature>
<feature type="region of interest" description="Disordered" evidence="4">
    <location>
        <begin position="55"/>
        <end position="91"/>
    </location>
</feature>
<feature type="compositionally biased region" description="Polar residues" evidence="4">
    <location>
        <begin position="58"/>
        <end position="69"/>
    </location>
</feature>
<dbReference type="SUPFAM" id="SSF48452">
    <property type="entry name" value="TPR-like"/>
    <property type="match status" value="2"/>
</dbReference>
<evidence type="ECO:0000256" key="2">
    <source>
        <dbReference type="ARBA" id="ARBA00022803"/>
    </source>
</evidence>
<sequence length="724" mass="78986">MRQVASRALSDRCVTLRRFTCYSCRCKPALPLSLHAYATAAAVRLCRHCRCAPAAADNGSSARTFSTKSPALESGCGSSGLPHRRRPKPLGRSAKPALVALVVMQQEQPAAASGEQAAAKTPAPDDPGPPLRPPKPVIIADLNVDPPESDGEDCTFVPVSESPVRSSNDDTTQSKNVVIIKDPDVIESEELDQQCHGVSLSREEKVTTIKAGLVQVARKMPKNAHAHFLLGLMYQRLGQPQKAVAAFEKSSEILQRDEEEIRRPDLLSLVLNHHAQCILQVNTCDSSDKELEPSELDEILTRMKDSLHLDAKQAAVWNTLGLILLRTGRFQSAIAILSSILVITPDYLDSLANLGIAYLQSGNLELSAKCFQDLILKDQNHPAALINYATFLLCKYGSVIAGPGTNAGEGAYPNEVEAATVARDCLLAAAKVDPKSGPLWINLANVYYLIHDYNNAKKCLEKAAKLEPNQMAARYAIALQRIKDAERFQECSDQISWAANEMASILKEGDPAMIDLPITWAGLAMAHRVEHEITAACESGQKELAEVEERALYTLKQAIEEGPNDAVQWHQLGLHNLRVLQFNTAVGFLKVAVARCMECCYAWSNLGVALQLSDDPSLAEEVYKRALSLATAQQAHAILSNLGNLFRQQRRFEYAKIMFAKSLEICPGYALAHNNLGLVYVAEGRWEDAINCFEKALQSDPLLDAAKSNMIKVAAMCTTAGSSK</sequence>
<feature type="repeat" description="TPR" evidence="3">
    <location>
        <begin position="437"/>
        <end position="470"/>
    </location>
</feature>
<feature type="repeat" description="TPR" evidence="3">
    <location>
        <begin position="224"/>
        <end position="257"/>
    </location>
</feature>
<dbReference type="AlphaFoldDB" id="A0A8T3BFC0"/>
<feature type="repeat" description="TPR" evidence="3">
    <location>
        <begin position="314"/>
        <end position="347"/>
    </location>
</feature>
<dbReference type="Proteomes" id="UP000829196">
    <property type="component" value="Unassembled WGS sequence"/>
</dbReference>
<accession>A0A8T3BFC0</accession>
<dbReference type="SMART" id="SM00028">
    <property type="entry name" value="TPR"/>
    <property type="match status" value="7"/>
</dbReference>
<dbReference type="SMR" id="A0A8T3BFC0"/>
<dbReference type="PANTHER" id="PTHR45523:SF1">
    <property type="entry name" value="TETRATRICOPEPTIDE REPEAT (TPR)-CONTAINING PROTEIN"/>
    <property type="match status" value="1"/>
</dbReference>
<dbReference type="Pfam" id="PF13424">
    <property type="entry name" value="TPR_12"/>
    <property type="match status" value="1"/>
</dbReference>
<dbReference type="Pfam" id="PF07719">
    <property type="entry name" value="TPR_2"/>
    <property type="match status" value="1"/>
</dbReference>
<comment type="caution">
    <text evidence="5">The sequence shown here is derived from an EMBL/GenBank/DDBJ whole genome shotgun (WGS) entry which is preliminary data.</text>
</comment>
<dbReference type="PANTHER" id="PTHR45523">
    <property type="entry name" value="TETRATRICOPEPTIDE REPEAT (TPR)-CONTAINING PROTEIN-RELATED"/>
    <property type="match status" value="1"/>
</dbReference>
<dbReference type="Pfam" id="PF14559">
    <property type="entry name" value="TPR_19"/>
    <property type="match status" value="1"/>
</dbReference>
<evidence type="ECO:0000256" key="3">
    <source>
        <dbReference type="PROSITE-ProRule" id="PRU00339"/>
    </source>
</evidence>
<keyword evidence="6" id="KW-1185">Reference proteome</keyword>
<dbReference type="InterPro" id="IPR011990">
    <property type="entry name" value="TPR-like_helical_dom_sf"/>
</dbReference>
<keyword evidence="2 3" id="KW-0802">TPR repeat</keyword>
<evidence type="ECO:0000313" key="6">
    <source>
        <dbReference type="Proteomes" id="UP000829196"/>
    </source>
</evidence>
<dbReference type="Pfam" id="PF13181">
    <property type="entry name" value="TPR_8"/>
    <property type="match status" value="1"/>
</dbReference>
<feature type="repeat" description="TPR" evidence="3">
    <location>
        <begin position="670"/>
        <end position="703"/>
    </location>
</feature>